<sequence length="38" mass="4471">MKETLTSNWSWAENRNFSPRCKLLLFLNSLVVEQPTCN</sequence>
<dbReference type="AlphaFoldDB" id="A0A2P2N6B6"/>
<evidence type="ECO:0000313" key="1">
    <source>
        <dbReference type="EMBL" id="MBX38044.1"/>
    </source>
</evidence>
<proteinExistence type="predicted"/>
<dbReference type="EMBL" id="GGEC01057560">
    <property type="protein sequence ID" value="MBX38044.1"/>
    <property type="molecule type" value="Transcribed_RNA"/>
</dbReference>
<protein>
    <submittedName>
        <fullName evidence="1">Uncharacterized protein</fullName>
    </submittedName>
</protein>
<accession>A0A2P2N6B6</accession>
<organism evidence="1">
    <name type="scientific">Rhizophora mucronata</name>
    <name type="common">Asiatic mangrove</name>
    <dbReference type="NCBI Taxonomy" id="61149"/>
    <lineage>
        <taxon>Eukaryota</taxon>
        <taxon>Viridiplantae</taxon>
        <taxon>Streptophyta</taxon>
        <taxon>Embryophyta</taxon>
        <taxon>Tracheophyta</taxon>
        <taxon>Spermatophyta</taxon>
        <taxon>Magnoliopsida</taxon>
        <taxon>eudicotyledons</taxon>
        <taxon>Gunneridae</taxon>
        <taxon>Pentapetalae</taxon>
        <taxon>rosids</taxon>
        <taxon>fabids</taxon>
        <taxon>Malpighiales</taxon>
        <taxon>Rhizophoraceae</taxon>
        <taxon>Rhizophora</taxon>
    </lineage>
</organism>
<reference evidence="1" key="1">
    <citation type="submission" date="2018-02" db="EMBL/GenBank/DDBJ databases">
        <title>Rhizophora mucronata_Transcriptome.</title>
        <authorList>
            <person name="Meera S.P."/>
            <person name="Sreeshan A."/>
            <person name="Augustine A."/>
        </authorList>
    </citation>
    <scope>NUCLEOTIDE SEQUENCE</scope>
    <source>
        <tissue evidence="1">Leaf</tissue>
    </source>
</reference>
<name>A0A2P2N6B6_RHIMU</name>